<dbReference type="InterPro" id="IPR050396">
    <property type="entry name" value="Glycosyltr_51/Transpeptidase"/>
</dbReference>
<dbReference type="SUPFAM" id="SSF53955">
    <property type="entry name" value="Lysozyme-like"/>
    <property type="match status" value="1"/>
</dbReference>
<dbReference type="GO" id="GO:0008955">
    <property type="term" value="F:peptidoglycan glycosyltransferase activity"/>
    <property type="evidence" value="ECO:0007669"/>
    <property type="project" value="UniProtKB-EC"/>
</dbReference>
<comment type="pathway">
    <text evidence="2">Cell wall biogenesis; peptidoglycan biosynthesis.</text>
</comment>
<evidence type="ECO:0000256" key="19">
    <source>
        <dbReference type="SAM" id="SignalP"/>
    </source>
</evidence>
<keyword evidence="9" id="KW-0812">Transmembrane</keyword>
<feature type="signal peptide" evidence="19">
    <location>
        <begin position="1"/>
        <end position="33"/>
    </location>
</feature>
<evidence type="ECO:0000313" key="22">
    <source>
        <dbReference type="EMBL" id="QJR38014.1"/>
    </source>
</evidence>
<dbReference type="GO" id="GO:0006508">
    <property type="term" value="P:proteolysis"/>
    <property type="evidence" value="ECO:0007669"/>
    <property type="project" value="UniProtKB-KW"/>
</dbReference>
<comment type="subcellular location">
    <subcellularLocation>
        <location evidence="1">Membrane</location>
    </subcellularLocation>
</comment>
<evidence type="ECO:0000256" key="12">
    <source>
        <dbReference type="ARBA" id="ARBA00022984"/>
    </source>
</evidence>
<proteinExistence type="inferred from homology"/>
<protein>
    <recommendedName>
        <fullName evidence="17">peptidoglycan glycosyltransferase</fullName>
        <ecNumber evidence="17">2.4.99.28</ecNumber>
    </recommendedName>
</protein>
<evidence type="ECO:0000256" key="18">
    <source>
        <dbReference type="ARBA" id="ARBA00049902"/>
    </source>
</evidence>
<dbReference type="Pfam" id="PF00905">
    <property type="entry name" value="Transpeptidase"/>
    <property type="match status" value="1"/>
</dbReference>
<comment type="similarity">
    <text evidence="3">In the C-terminal section; belongs to the transpeptidase family.</text>
</comment>
<evidence type="ECO:0000256" key="8">
    <source>
        <dbReference type="ARBA" id="ARBA00022679"/>
    </source>
</evidence>
<dbReference type="EMBL" id="CP053085">
    <property type="protein sequence ID" value="QJR38014.1"/>
    <property type="molecule type" value="Genomic_DNA"/>
</dbReference>
<dbReference type="InterPro" id="IPR001460">
    <property type="entry name" value="PCN-bd_Tpept"/>
</dbReference>
<feature type="domain" description="Penicillin-binding protein transpeptidase" evidence="20">
    <location>
        <begin position="349"/>
        <end position="623"/>
    </location>
</feature>
<dbReference type="InterPro" id="IPR036950">
    <property type="entry name" value="PBP_transglycosylase"/>
</dbReference>
<dbReference type="GO" id="GO:0016020">
    <property type="term" value="C:membrane"/>
    <property type="evidence" value="ECO:0007669"/>
    <property type="project" value="UniProtKB-SubCell"/>
</dbReference>
<keyword evidence="16" id="KW-0961">Cell wall biogenesis/degradation</keyword>
<dbReference type="InterPro" id="IPR023346">
    <property type="entry name" value="Lysozyme-like_dom_sf"/>
</dbReference>
<dbReference type="GO" id="GO:0008658">
    <property type="term" value="F:penicillin binding"/>
    <property type="evidence" value="ECO:0007669"/>
    <property type="project" value="InterPro"/>
</dbReference>
<comment type="catalytic activity">
    <reaction evidence="18">
        <text>[GlcNAc-(1-&gt;4)-Mur2Ac(oyl-L-Ala-gamma-D-Glu-L-Lys-D-Ala-D-Ala)](n)-di-trans,octa-cis-undecaprenyl diphosphate + beta-D-GlcNAc-(1-&gt;4)-Mur2Ac(oyl-L-Ala-gamma-D-Glu-L-Lys-D-Ala-D-Ala)-di-trans,octa-cis-undecaprenyl diphosphate = [GlcNAc-(1-&gt;4)-Mur2Ac(oyl-L-Ala-gamma-D-Glu-L-Lys-D-Ala-D-Ala)](n+1)-di-trans,octa-cis-undecaprenyl diphosphate + di-trans,octa-cis-undecaprenyl diphosphate + H(+)</text>
        <dbReference type="Rhea" id="RHEA:23708"/>
        <dbReference type="Rhea" id="RHEA-COMP:9602"/>
        <dbReference type="Rhea" id="RHEA-COMP:9603"/>
        <dbReference type="ChEBI" id="CHEBI:15378"/>
        <dbReference type="ChEBI" id="CHEBI:58405"/>
        <dbReference type="ChEBI" id="CHEBI:60033"/>
        <dbReference type="ChEBI" id="CHEBI:78435"/>
        <dbReference type="EC" id="2.4.99.28"/>
    </reaction>
</comment>
<keyword evidence="15" id="KW-0511">Multifunctional enzyme</keyword>
<evidence type="ECO:0000256" key="17">
    <source>
        <dbReference type="ARBA" id="ARBA00044770"/>
    </source>
</evidence>
<keyword evidence="7" id="KW-0328">Glycosyltransferase</keyword>
<dbReference type="Proteomes" id="UP000500938">
    <property type="component" value="Chromosome"/>
</dbReference>
<organism evidence="22 23">
    <name type="scientific">Gemmatimonas groenlandica</name>
    <dbReference type="NCBI Taxonomy" id="2732249"/>
    <lineage>
        <taxon>Bacteria</taxon>
        <taxon>Pseudomonadati</taxon>
        <taxon>Gemmatimonadota</taxon>
        <taxon>Gemmatimonadia</taxon>
        <taxon>Gemmatimonadales</taxon>
        <taxon>Gemmatimonadaceae</taxon>
        <taxon>Gemmatimonas</taxon>
    </lineage>
</organism>
<dbReference type="PANTHER" id="PTHR32282">
    <property type="entry name" value="BINDING PROTEIN TRANSPEPTIDASE, PUTATIVE-RELATED"/>
    <property type="match status" value="1"/>
</dbReference>
<evidence type="ECO:0000256" key="4">
    <source>
        <dbReference type="ARBA" id="ARBA00007739"/>
    </source>
</evidence>
<evidence type="ECO:0000259" key="20">
    <source>
        <dbReference type="Pfam" id="PF00905"/>
    </source>
</evidence>
<dbReference type="InterPro" id="IPR012338">
    <property type="entry name" value="Beta-lactam/transpept-like"/>
</dbReference>
<feature type="domain" description="Glycosyl transferase family 51" evidence="21">
    <location>
        <begin position="61"/>
        <end position="238"/>
    </location>
</feature>
<evidence type="ECO:0000256" key="15">
    <source>
        <dbReference type="ARBA" id="ARBA00023268"/>
    </source>
</evidence>
<dbReference type="Gene3D" id="1.10.3810.10">
    <property type="entry name" value="Biosynthetic peptidoglycan transglycosylase-like"/>
    <property type="match status" value="1"/>
</dbReference>
<evidence type="ECO:0000313" key="23">
    <source>
        <dbReference type="Proteomes" id="UP000500938"/>
    </source>
</evidence>
<keyword evidence="12" id="KW-0573">Peptidoglycan synthesis</keyword>
<dbReference type="GO" id="GO:0030288">
    <property type="term" value="C:outer membrane-bounded periplasmic space"/>
    <property type="evidence" value="ECO:0007669"/>
    <property type="project" value="TreeGrafter"/>
</dbReference>
<evidence type="ECO:0000256" key="10">
    <source>
        <dbReference type="ARBA" id="ARBA00022801"/>
    </source>
</evidence>
<evidence type="ECO:0000256" key="13">
    <source>
        <dbReference type="ARBA" id="ARBA00022989"/>
    </source>
</evidence>
<reference evidence="22 23" key="1">
    <citation type="submission" date="2020-05" db="EMBL/GenBank/DDBJ databases">
        <title>Complete genome sequence of Gemmatimonas greenlandica TET16.</title>
        <authorList>
            <person name="Zeng Y."/>
        </authorList>
    </citation>
    <scope>NUCLEOTIDE SEQUENCE [LARGE SCALE GENOMIC DNA]</scope>
    <source>
        <strain evidence="22 23">TET16</strain>
    </source>
</reference>
<dbReference type="InterPro" id="IPR001264">
    <property type="entry name" value="Glyco_trans_51"/>
</dbReference>
<dbReference type="AlphaFoldDB" id="A0A6M4ITG3"/>
<dbReference type="NCBIfam" id="TIGR02074">
    <property type="entry name" value="PBP_1a_fam"/>
    <property type="match status" value="1"/>
</dbReference>
<keyword evidence="11" id="KW-0133">Cell shape</keyword>
<dbReference type="PANTHER" id="PTHR32282:SF27">
    <property type="entry name" value="PENICILLIN-BINDING PROTEIN 1A"/>
    <property type="match status" value="1"/>
</dbReference>
<keyword evidence="6" id="KW-0645">Protease</keyword>
<evidence type="ECO:0000256" key="1">
    <source>
        <dbReference type="ARBA" id="ARBA00004370"/>
    </source>
</evidence>
<keyword evidence="13" id="KW-1133">Transmembrane helix</keyword>
<evidence type="ECO:0000259" key="21">
    <source>
        <dbReference type="Pfam" id="PF00912"/>
    </source>
</evidence>
<evidence type="ECO:0000256" key="3">
    <source>
        <dbReference type="ARBA" id="ARBA00007090"/>
    </source>
</evidence>
<evidence type="ECO:0000256" key="5">
    <source>
        <dbReference type="ARBA" id="ARBA00022645"/>
    </source>
</evidence>
<feature type="chain" id="PRO_5026826973" description="peptidoglycan glycosyltransferase" evidence="19">
    <location>
        <begin position="34"/>
        <end position="691"/>
    </location>
</feature>
<keyword evidence="14" id="KW-0472">Membrane</keyword>
<dbReference type="KEGG" id="ggr:HKW67_22020"/>
<dbReference type="SUPFAM" id="SSF56601">
    <property type="entry name" value="beta-lactamase/transpeptidase-like"/>
    <property type="match status" value="1"/>
</dbReference>
<name>A0A6M4ITG3_9BACT</name>
<evidence type="ECO:0000256" key="16">
    <source>
        <dbReference type="ARBA" id="ARBA00023316"/>
    </source>
</evidence>
<keyword evidence="5" id="KW-0121">Carboxypeptidase</keyword>
<evidence type="ECO:0000256" key="9">
    <source>
        <dbReference type="ARBA" id="ARBA00022692"/>
    </source>
</evidence>
<dbReference type="GO" id="GO:0004180">
    <property type="term" value="F:carboxypeptidase activity"/>
    <property type="evidence" value="ECO:0007669"/>
    <property type="project" value="UniProtKB-KW"/>
</dbReference>
<dbReference type="GO" id="GO:0009252">
    <property type="term" value="P:peptidoglycan biosynthetic process"/>
    <property type="evidence" value="ECO:0007669"/>
    <property type="project" value="UniProtKB-KW"/>
</dbReference>
<keyword evidence="19" id="KW-0732">Signal</keyword>
<comment type="similarity">
    <text evidence="4">In the N-terminal section; belongs to the glycosyltransferase 51 family.</text>
</comment>
<evidence type="ECO:0000256" key="14">
    <source>
        <dbReference type="ARBA" id="ARBA00023136"/>
    </source>
</evidence>
<dbReference type="GO" id="GO:0008360">
    <property type="term" value="P:regulation of cell shape"/>
    <property type="evidence" value="ECO:0007669"/>
    <property type="project" value="UniProtKB-KW"/>
</dbReference>
<dbReference type="GO" id="GO:0071555">
    <property type="term" value="P:cell wall organization"/>
    <property type="evidence" value="ECO:0007669"/>
    <property type="project" value="UniProtKB-KW"/>
</dbReference>
<evidence type="ECO:0000256" key="2">
    <source>
        <dbReference type="ARBA" id="ARBA00004752"/>
    </source>
</evidence>
<dbReference type="Gene3D" id="3.40.710.10">
    <property type="entry name" value="DD-peptidase/beta-lactamase superfamily"/>
    <property type="match status" value="1"/>
</dbReference>
<gene>
    <name evidence="22" type="ORF">HKW67_22020</name>
</gene>
<keyword evidence="23" id="KW-1185">Reference proteome</keyword>
<evidence type="ECO:0000256" key="11">
    <source>
        <dbReference type="ARBA" id="ARBA00022960"/>
    </source>
</evidence>
<evidence type="ECO:0000256" key="6">
    <source>
        <dbReference type="ARBA" id="ARBA00022670"/>
    </source>
</evidence>
<evidence type="ECO:0000256" key="7">
    <source>
        <dbReference type="ARBA" id="ARBA00022676"/>
    </source>
</evidence>
<accession>A0A6M4ITG3</accession>
<dbReference type="EC" id="2.4.99.28" evidence="17"/>
<sequence>MRSLKFRHGRSRMAALSVICLSLALALVPAGLAAQGASASTGEAWQIITPPQATLVLGRDGSLIGELGRERRINVALRSLPKYVGNAFVAVEDKRFYQHDGVDLVGVAGAIKDAVTKGNLRGASTITQLLVGNMHPDLIDRRDVSAGRKLREQQAAREMERHYNKEQILEAFLNQISFGRGAYGIEMAARQFFGKGAADLTLAEAASLASMPKSPVQYDPARYPDRNRTRRNTVLALMAEQGYITAAQSAAAQREPVRTVTTTRSPAPWVVDVVRVQAERAGIAVMQGGYRIHTTIDAALQRSTQQALSSGLDEIETRPGFRGQRCARVAADTSAAATKKAKVEACLEGAAVVLDPTTGDVRALVGGRDYARSSFNRAVDGNRQPGSSFKAFVYAQSIAQGLAANAMVADTALRIRLDNGQIYSPDNADNAFLGALTLREALTRSRNPVAVQLALAVGMDSVIALARRAGLRSPISPYPSSALGASVVQPLDFVAAYATFDNGGVAVEPRFVQHIEDRNGRTVFTPQVAPPRSAMDPRVAFIMRDMLQDVVTRGTATALRKIVPSRIPVAGKTGTTNDNTDVWFVGMTPELVTGVWLGFDKPAMISPGAVGGTLAAPIAGQIIAAAYGNRASGAWTPPPGVVPVELDRATGQPSDGTTPNERRYVEWFMAGTEPGAPVWPWSLFRLGPIGY</sequence>
<dbReference type="Pfam" id="PF00912">
    <property type="entry name" value="Transgly"/>
    <property type="match status" value="1"/>
</dbReference>
<keyword evidence="8" id="KW-0808">Transferase</keyword>
<keyword evidence="10" id="KW-0378">Hydrolase</keyword>